<comment type="caution">
    <text evidence="1">The sequence shown here is derived from an EMBL/GenBank/DDBJ whole genome shotgun (WGS) entry which is preliminary data.</text>
</comment>
<accession>A0ACC3BZR9</accession>
<name>A0ACC3BZR9_PYRYE</name>
<proteinExistence type="predicted"/>
<dbReference type="Proteomes" id="UP000798662">
    <property type="component" value="Chromosome 2"/>
</dbReference>
<organism evidence="1 2">
    <name type="scientific">Pyropia yezoensis</name>
    <name type="common">Susabi-nori</name>
    <name type="synonym">Porphyra yezoensis</name>
    <dbReference type="NCBI Taxonomy" id="2788"/>
    <lineage>
        <taxon>Eukaryota</taxon>
        <taxon>Rhodophyta</taxon>
        <taxon>Bangiophyceae</taxon>
        <taxon>Bangiales</taxon>
        <taxon>Bangiaceae</taxon>
        <taxon>Pyropia</taxon>
    </lineage>
</organism>
<reference evidence="1" key="1">
    <citation type="submission" date="2019-11" db="EMBL/GenBank/DDBJ databases">
        <title>Nori genome reveals adaptations in red seaweeds to the harsh intertidal environment.</title>
        <authorList>
            <person name="Wang D."/>
            <person name="Mao Y."/>
        </authorList>
    </citation>
    <scope>NUCLEOTIDE SEQUENCE</scope>
    <source>
        <tissue evidence="1">Gametophyte</tissue>
    </source>
</reference>
<protein>
    <submittedName>
        <fullName evidence="1">Uncharacterized protein</fullName>
    </submittedName>
</protein>
<gene>
    <name evidence="1" type="ORF">I4F81_005616</name>
</gene>
<sequence length="284" mass="29543">MADRRPPVAGRLWKTVVDVVGSSCLYGGLAACLFQPRPPHHLPIGSPLLVAEQEAHHHLSAGIHREVCSPQPCLFPSNRVWPVQCHPLSCASGFLIRVLTVCSRVLVALVLPCCVIGRRVIAARGSCRSKRTTRRRGLTRYSLANTPLVGTTLACTLLFGTTLTSTRLVGTTLAGTTLAGITLATTAHTGTALAGGTVSGTTPVDPTPTGTTSPGDTPPGCPVAGCSACSQPPRIRGWGRAKTGGAAEGVKDSWGPSASASPYQRARRLPIGWGEQNTKNSSCA</sequence>
<evidence type="ECO:0000313" key="2">
    <source>
        <dbReference type="Proteomes" id="UP000798662"/>
    </source>
</evidence>
<evidence type="ECO:0000313" key="1">
    <source>
        <dbReference type="EMBL" id="KAK1863052.1"/>
    </source>
</evidence>
<dbReference type="EMBL" id="CM020619">
    <property type="protein sequence ID" value="KAK1863052.1"/>
    <property type="molecule type" value="Genomic_DNA"/>
</dbReference>
<keyword evidence="2" id="KW-1185">Reference proteome</keyword>